<protein>
    <submittedName>
        <fullName evidence="1">Uncharacterized protein</fullName>
    </submittedName>
</protein>
<gene>
    <name evidence="1" type="ORF">AZF00_03135</name>
</gene>
<accession>A0A127M298</accession>
<evidence type="ECO:0000313" key="2">
    <source>
        <dbReference type="Proteomes" id="UP000074119"/>
    </source>
</evidence>
<name>A0A127M298_9GAMM</name>
<proteinExistence type="predicted"/>
<dbReference type="STRING" id="1470434.AZF00_03135"/>
<dbReference type="AlphaFoldDB" id="A0A127M298"/>
<reference evidence="1 2" key="1">
    <citation type="submission" date="2015-12" db="EMBL/GenBank/DDBJ databases">
        <authorList>
            <person name="Shamseldin A."/>
            <person name="Moawad H."/>
            <person name="Abd El-Rahim W.M."/>
            <person name="Sadowsky M.J."/>
        </authorList>
    </citation>
    <scope>NUCLEOTIDE SEQUENCE [LARGE SCALE GENOMIC DNA]</scope>
    <source>
        <strain evidence="1 2">SM2</strain>
    </source>
</reference>
<dbReference type="EMBL" id="CP014544">
    <property type="protein sequence ID" value="AMO67356.1"/>
    <property type="molecule type" value="Genomic_DNA"/>
</dbReference>
<evidence type="ECO:0000313" key="1">
    <source>
        <dbReference type="EMBL" id="AMO67356.1"/>
    </source>
</evidence>
<sequence length="90" mass="10233">MEPPKYIGLSEARDVLASMGIELNERQIKRAAEPDAYGKRKLPFFVDPIEGKLKIERGTLVSIYTQCRVEAERNSHFKPGSLSNKFDGHR</sequence>
<organism evidence="1 2">
    <name type="scientific">Zhongshania aliphaticivorans</name>
    <dbReference type="NCBI Taxonomy" id="1470434"/>
    <lineage>
        <taxon>Bacteria</taxon>
        <taxon>Pseudomonadati</taxon>
        <taxon>Pseudomonadota</taxon>
        <taxon>Gammaproteobacteria</taxon>
        <taxon>Cellvibrionales</taxon>
        <taxon>Spongiibacteraceae</taxon>
        <taxon>Zhongshania</taxon>
    </lineage>
</organism>
<dbReference type="Proteomes" id="UP000074119">
    <property type="component" value="Chromosome"/>
</dbReference>
<dbReference type="RefSeq" id="WP_062383178.1">
    <property type="nucleotide sequence ID" value="NZ_CP014544.1"/>
</dbReference>
<dbReference type="KEGG" id="zal:AZF00_03135"/>